<evidence type="ECO:0000313" key="2">
    <source>
        <dbReference type="Proteomes" id="UP000199706"/>
    </source>
</evidence>
<protein>
    <submittedName>
        <fullName evidence="1">Uncharacterized protein</fullName>
    </submittedName>
</protein>
<dbReference type="RefSeq" id="WP_090685732.1">
    <property type="nucleotide sequence ID" value="NZ_FNCJ01000007.1"/>
</dbReference>
<dbReference type="Proteomes" id="UP000199706">
    <property type="component" value="Unassembled WGS sequence"/>
</dbReference>
<dbReference type="OrthoDB" id="9129575at2"/>
<organism evidence="1 2">
    <name type="scientific">Paraburkholderia phenazinium</name>
    <dbReference type="NCBI Taxonomy" id="60549"/>
    <lineage>
        <taxon>Bacteria</taxon>
        <taxon>Pseudomonadati</taxon>
        <taxon>Pseudomonadota</taxon>
        <taxon>Betaproteobacteria</taxon>
        <taxon>Burkholderiales</taxon>
        <taxon>Burkholderiaceae</taxon>
        <taxon>Paraburkholderia</taxon>
    </lineage>
</organism>
<accession>A0A1G7ZKM5</accession>
<reference evidence="1 2" key="1">
    <citation type="submission" date="2016-10" db="EMBL/GenBank/DDBJ databases">
        <authorList>
            <person name="de Groot N.N."/>
        </authorList>
    </citation>
    <scope>NUCLEOTIDE SEQUENCE [LARGE SCALE GENOMIC DNA]</scope>
    <source>
        <strain evidence="1 2">LMG 2247</strain>
    </source>
</reference>
<dbReference type="AlphaFoldDB" id="A0A1G7ZKM5"/>
<sequence>MFDTRPANFFTHESLCDLSREYLALVVFVKSRSGAFDLAMDVAKLAPLLVERDLESLKIYVAGFPQTLEGAIRAMDLIHYVRGWKGTHFYARGRMIIGEMKQAYDIEAVLQCFSESCAASDFRAHCHRTIDTPYFPIVQLIKLERIHPMFRHITAQSDEGIYTFPCKHMLQWFQAQEHHQASVRDQIQAEGVAKMCDVCPRFNPDDFRKREESNDTNDSENR</sequence>
<gene>
    <name evidence="1" type="ORF">SAMN05216466_10767</name>
</gene>
<proteinExistence type="predicted"/>
<dbReference type="EMBL" id="FNCJ01000007">
    <property type="protein sequence ID" value="SDH09137.1"/>
    <property type="molecule type" value="Genomic_DNA"/>
</dbReference>
<evidence type="ECO:0000313" key="1">
    <source>
        <dbReference type="EMBL" id="SDH09137.1"/>
    </source>
</evidence>
<name>A0A1G7ZKM5_9BURK</name>